<protein>
    <submittedName>
        <fullName evidence="3">Uncharacterized membrane protein YhaH (DUF805 family)</fullName>
    </submittedName>
</protein>
<dbReference type="EMBL" id="BONN01000005">
    <property type="protein sequence ID" value="GIG32904.1"/>
    <property type="molecule type" value="Genomic_DNA"/>
</dbReference>
<feature type="transmembrane region" description="Helical" evidence="1">
    <location>
        <begin position="71"/>
        <end position="91"/>
    </location>
</feature>
<evidence type="ECO:0000313" key="2">
    <source>
        <dbReference type="EMBL" id="GIG32904.1"/>
    </source>
</evidence>
<reference evidence="2 5" key="2">
    <citation type="submission" date="2021-01" db="EMBL/GenBank/DDBJ databases">
        <title>Whole genome shotgun sequence of Cellulomonas oligotrophica NBRC 109435.</title>
        <authorList>
            <person name="Komaki H."/>
            <person name="Tamura T."/>
        </authorList>
    </citation>
    <scope>NUCLEOTIDE SEQUENCE [LARGE SCALE GENOMIC DNA]</scope>
    <source>
        <strain evidence="2 5">NBRC 109435</strain>
    </source>
</reference>
<accession>A0A7Y9K0H2</accession>
<keyword evidence="5" id="KW-1185">Reference proteome</keyword>
<evidence type="ECO:0000313" key="5">
    <source>
        <dbReference type="Proteomes" id="UP000618382"/>
    </source>
</evidence>
<keyword evidence="1" id="KW-1133">Transmembrane helix</keyword>
<evidence type="ECO:0000256" key="1">
    <source>
        <dbReference type="SAM" id="Phobius"/>
    </source>
</evidence>
<dbReference type="EMBL" id="JACCBK010000001">
    <property type="protein sequence ID" value="NYD87889.1"/>
    <property type="molecule type" value="Genomic_DNA"/>
</dbReference>
<gene>
    <name evidence="3" type="ORF">BKA21_003438</name>
    <name evidence="2" type="ORF">Col01nite_20630</name>
</gene>
<organism evidence="3 4">
    <name type="scientific">Cellulomonas oligotrophica</name>
    <dbReference type="NCBI Taxonomy" id="931536"/>
    <lineage>
        <taxon>Bacteria</taxon>
        <taxon>Bacillati</taxon>
        <taxon>Actinomycetota</taxon>
        <taxon>Actinomycetes</taxon>
        <taxon>Micrococcales</taxon>
        <taxon>Cellulomonadaceae</taxon>
        <taxon>Cellulomonas</taxon>
    </lineage>
</organism>
<dbReference type="Proteomes" id="UP000577956">
    <property type="component" value="Unassembled WGS sequence"/>
</dbReference>
<dbReference type="Pfam" id="PF18936">
    <property type="entry name" value="DUF5684"/>
    <property type="match status" value="1"/>
</dbReference>
<evidence type="ECO:0000313" key="4">
    <source>
        <dbReference type="Proteomes" id="UP000577956"/>
    </source>
</evidence>
<reference evidence="3 4" key="1">
    <citation type="submission" date="2020-07" db="EMBL/GenBank/DDBJ databases">
        <title>Sequencing the genomes of 1000 actinobacteria strains.</title>
        <authorList>
            <person name="Klenk H.-P."/>
        </authorList>
    </citation>
    <scope>NUCLEOTIDE SEQUENCE [LARGE SCALE GENOMIC DNA]</scope>
    <source>
        <strain evidence="3 4">DSM 24482</strain>
    </source>
</reference>
<dbReference type="Proteomes" id="UP000618382">
    <property type="component" value="Unassembled WGS sequence"/>
</dbReference>
<sequence>MLTLLSQTTTTVDPAAAAGALVGSLISIVIALVVVGLPVGGIFVKAGEDRWKGFVPLYNTLVLLKIVGRPWWWFLLLFVPVVNVVVMILLMNDLSRSFGHGTGFTVGLVLLTIVFYYVLWLDSSTYRGPAALAAPTAAPAQA</sequence>
<dbReference type="RefSeq" id="WP_140460197.1">
    <property type="nucleotide sequence ID" value="NZ_BAABFI010000013.1"/>
</dbReference>
<dbReference type="AlphaFoldDB" id="A0A7Y9K0H2"/>
<feature type="transmembrane region" description="Helical" evidence="1">
    <location>
        <begin position="20"/>
        <end position="44"/>
    </location>
</feature>
<dbReference type="InterPro" id="IPR043739">
    <property type="entry name" value="DUF5684"/>
</dbReference>
<feature type="transmembrane region" description="Helical" evidence="1">
    <location>
        <begin position="97"/>
        <end position="119"/>
    </location>
</feature>
<keyword evidence="1" id="KW-0472">Membrane</keyword>
<proteinExistence type="predicted"/>
<name>A0A7Y9K0H2_9CELL</name>
<comment type="caution">
    <text evidence="3">The sequence shown here is derived from an EMBL/GenBank/DDBJ whole genome shotgun (WGS) entry which is preliminary data.</text>
</comment>
<keyword evidence="1" id="KW-0812">Transmembrane</keyword>
<evidence type="ECO:0000313" key="3">
    <source>
        <dbReference type="EMBL" id="NYD87889.1"/>
    </source>
</evidence>